<evidence type="ECO:0000256" key="8">
    <source>
        <dbReference type="PIRSR" id="PIRSR606689-2"/>
    </source>
</evidence>
<feature type="binding site" evidence="7">
    <location>
        <position position="278"/>
    </location>
    <ligand>
        <name>GTP</name>
        <dbReference type="ChEBI" id="CHEBI:37565"/>
    </ligand>
</feature>
<evidence type="ECO:0000256" key="1">
    <source>
        <dbReference type="ARBA" id="ARBA00004370"/>
    </source>
</evidence>
<proteinExistence type="predicted"/>
<dbReference type="PROSITE" id="PS51417">
    <property type="entry name" value="ARF"/>
    <property type="match status" value="1"/>
</dbReference>
<gene>
    <name evidence="10" type="ORF">D9619_011526</name>
</gene>
<keyword evidence="3 7" id="KW-0547">Nucleotide-binding</keyword>
<keyword evidence="11" id="KW-1185">Reference proteome</keyword>
<dbReference type="EMBL" id="JAACJJ010000003">
    <property type="protein sequence ID" value="KAF5328803.1"/>
    <property type="molecule type" value="Genomic_DNA"/>
</dbReference>
<evidence type="ECO:0000256" key="9">
    <source>
        <dbReference type="SAM" id="Phobius"/>
    </source>
</evidence>
<dbReference type="AlphaFoldDB" id="A0A8H5BT34"/>
<feature type="binding site" evidence="8">
    <location>
        <position position="231"/>
    </location>
    <ligand>
        <name>Mg(2+)</name>
        <dbReference type="ChEBI" id="CHEBI:18420"/>
    </ligand>
</feature>
<dbReference type="Gene3D" id="1.20.120.550">
    <property type="entry name" value="Membrane associated eicosanoid/glutathione metabolism-like domain"/>
    <property type="match status" value="1"/>
</dbReference>
<comment type="subcellular location">
    <subcellularLocation>
        <location evidence="1">Membrane</location>
    </subcellularLocation>
</comment>
<keyword evidence="8" id="KW-0460">Magnesium</keyword>
<evidence type="ECO:0000256" key="5">
    <source>
        <dbReference type="ARBA" id="ARBA00023134"/>
    </source>
</evidence>
<sequence>MSVTVTLPAGIEYVGAAFASSAFLLGGLMVTVNIKRRKAGIPYPQMYATAEEAKASKDAHIFNCAQRAHQNTLEMMPIATFATLVTATRYPHYAASALGIWVVSRIFYARGYLSGDPKKRVSIFYRMGSLSMVGSLLASAYLSVGWVYNAPLIYTWPSKFALNLRVMSLRSAGSTCSSIQIEYKATELFIAVFQTPLAITMTSIIQTLLSKIFPTDATRVTMLGLGASGKTTILYLLKTHSIVTTIPSMGFNIETVNVVSSGGKHIDATVWDIGTGCGMQYMFGLLNSYVSHSDALIWVVDASERGEWLQESVDSLARVILDLGSPGDDGKTIAPIPIMILANKSDRANAMSIDEVRKHFAKATKGRFVGVFKTTCTPSTGLENSGLPEAFDWLNIALDISRHGKTASADITDATPKQVPSINLRETSTLASKLASWIMRAQEDNAPEEFLAQFDTFSLPSWDHYTHIRVAYVLLTKYGRQDGKNKIFQGLEKYISSSAQTKGRSFHVTMTYFWIQIVHFGIRNTPPSLEADEKMKPVLDSLSPHDFAKFLLINPHVADGNLWADYYTKDTIMSPKAKQEMMLPDIKPLPNLVVRDAIRSLGTK</sequence>
<dbReference type="InterPro" id="IPR027417">
    <property type="entry name" value="P-loop_NTPase"/>
</dbReference>
<dbReference type="SUPFAM" id="SSF52540">
    <property type="entry name" value="P-loop containing nucleoside triphosphate hydrolases"/>
    <property type="match status" value="1"/>
</dbReference>
<organism evidence="10 11">
    <name type="scientific">Psilocybe cf. subviscida</name>
    <dbReference type="NCBI Taxonomy" id="2480587"/>
    <lineage>
        <taxon>Eukaryota</taxon>
        <taxon>Fungi</taxon>
        <taxon>Dikarya</taxon>
        <taxon>Basidiomycota</taxon>
        <taxon>Agaricomycotina</taxon>
        <taxon>Agaricomycetes</taxon>
        <taxon>Agaricomycetidae</taxon>
        <taxon>Agaricales</taxon>
        <taxon>Agaricineae</taxon>
        <taxon>Strophariaceae</taxon>
        <taxon>Psilocybe</taxon>
    </lineage>
</organism>
<dbReference type="GO" id="GO:0046872">
    <property type="term" value="F:metal ion binding"/>
    <property type="evidence" value="ECO:0007669"/>
    <property type="project" value="UniProtKB-KW"/>
</dbReference>
<feature type="binding site" evidence="8">
    <location>
        <position position="248"/>
    </location>
    <ligand>
        <name>Mg(2+)</name>
        <dbReference type="ChEBI" id="CHEBI:18420"/>
    </ligand>
</feature>
<evidence type="ECO:0000256" key="7">
    <source>
        <dbReference type="PIRSR" id="PIRSR606689-1"/>
    </source>
</evidence>
<dbReference type="Pfam" id="PF00025">
    <property type="entry name" value="Arf"/>
    <property type="match status" value="1"/>
</dbReference>
<dbReference type="OrthoDB" id="427186at2759"/>
<comment type="caution">
    <text evidence="10">The sequence shown here is derived from an EMBL/GenBank/DDBJ whole genome shotgun (WGS) entry which is preliminary data.</text>
</comment>
<feature type="transmembrane region" description="Helical" evidence="9">
    <location>
        <begin position="13"/>
        <end position="34"/>
    </location>
</feature>
<keyword evidence="2 9" id="KW-0812">Transmembrane</keyword>
<feature type="binding site" evidence="7">
    <location>
        <begin position="343"/>
        <end position="346"/>
    </location>
    <ligand>
        <name>GTP</name>
        <dbReference type="ChEBI" id="CHEBI:37565"/>
    </ligand>
</feature>
<dbReference type="SMART" id="SM00178">
    <property type="entry name" value="SAR"/>
    <property type="match status" value="1"/>
</dbReference>
<evidence type="ECO:0000256" key="4">
    <source>
        <dbReference type="ARBA" id="ARBA00022989"/>
    </source>
</evidence>
<dbReference type="InterPro" id="IPR023352">
    <property type="entry name" value="MAPEG-like_dom_sf"/>
</dbReference>
<evidence type="ECO:0000313" key="10">
    <source>
        <dbReference type="EMBL" id="KAF5328803.1"/>
    </source>
</evidence>
<dbReference type="PANTHER" id="PTHR11711">
    <property type="entry name" value="ADP RIBOSYLATION FACTOR-RELATED"/>
    <property type="match status" value="1"/>
</dbReference>
<evidence type="ECO:0000313" key="11">
    <source>
        <dbReference type="Proteomes" id="UP000567179"/>
    </source>
</evidence>
<keyword evidence="5 7" id="KW-0342">GTP-binding</keyword>
<dbReference type="InterPro" id="IPR024156">
    <property type="entry name" value="Small_GTPase_ARF"/>
</dbReference>
<dbReference type="GO" id="GO:0005525">
    <property type="term" value="F:GTP binding"/>
    <property type="evidence" value="ECO:0007669"/>
    <property type="project" value="UniProtKB-KW"/>
</dbReference>
<keyword evidence="4 9" id="KW-1133">Transmembrane helix</keyword>
<name>A0A8H5BT34_9AGAR</name>
<dbReference type="SMART" id="SM00177">
    <property type="entry name" value="ARF"/>
    <property type="match status" value="1"/>
</dbReference>
<evidence type="ECO:0000256" key="2">
    <source>
        <dbReference type="ARBA" id="ARBA00022692"/>
    </source>
</evidence>
<reference evidence="10 11" key="1">
    <citation type="journal article" date="2020" name="ISME J.">
        <title>Uncovering the hidden diversity of litter-decomposition mechanisms in mushroom-forming fungi.</title>
        <authorList>
            <person name="Floudas D."/>
            <person name="Bentzer J."/>
            <person name="Ahren D."/>
            <person name="Johansson T."/>
            <person name="Persson P."/>
            <person name="Tunlid A."/>
        </authorList>
    </citation>
    <scope>NUCLEOTIDE SEQUENCE [LARGE SCALE GENOMIC DNA]</scope>
    <source>
        <strain evidence="10 11">CBS 101986</strain>
    </source>
</reference>
<accession>A0A8H5BT34</accession>
<dbReference type="SUPFAM" id="SSF161084">
    <property type="entry name" value="MAPEG domain-like"/>
    <property type="match status" value="1"/>
</dbReference>
<dbReference type="InterPro" id="IPR006689">
    <property type="entry name" value="Small_GTPase_ARF/SAR"/>
</dbReference>
<dbReference type="Proteomes" id="UP000567179">
    <property type="component" value="Unassembled WGS sequence"/>
</dbReference>
<dbReference type="InterPro" id="IPR001129">
    <property type="entry name" value="Membr-assoc_MAPEG"/>
</dbReference>
<dbReference type="GO" id="GO:0016020">
    <property type="term" value="C:membrane"/>
    <property type="evidence" value="ECO:0007669"/>
    <property type="project" value="UniProtKB-SubCell"/>
</dbReference>
<dbReference type="Pfam" id="PF01124">
    <property type="entry name" value="MAPEG"/>
    <property type="match status" value="1"/>
</dbReference>
<keyword evidence="6 9" id="KW-0472">Membrane</keyword>
<evidence type="ECO:0000256" key="6">
    <source>
        <dbReference type="ARBA" id="ARBA00023136"/>
    </source>
</evidence>
<evidence type="ECO:0000256" key="3">
    <source>
        <dbReference type="ARBA" id="ARBA00022741"/>
    </source>
</evidence>
<dbReference type="Gene3D" id="3.40.50.300">
    <property type="entry name" value="P-loop containing nucleotide triphosphate hydrolases"/>
    <property type="match status" value="1"/>
</dbReference>
<dbReference type="GO" id="GO:0003924">
    <property type="term" value="F:GTPase activity"/>
    <property type="evidence" value="ECO:0007669"/>
    <property type="project" value="InterPro"/>
</dbReference>
<keyword evidence="8" id="KW-0479">Metal-binding</keyword>
<feature type="binding site" evidence="7">
    <location>
        <begin position="224"/>
        <end position="231"/>
    </location>
    <ligand>
        <name>GTP</name>
        <dbReference type="ChEBI" id="CHEBI:37565"/>
    </ligand>
</feature>
<feature type="transmembrane region" description="Helical" evidence="9">
    <location>
        <begin position="123"/>
        <end position="148"/>
    </location>
</feature>
<protein>
    <submittedName>
        <fullName evidence="10">Uncharacterized protein</fullName>
    </submittedName>
</protein>